<evidence type="ECO:0000256" key="8">
    <source>
        <dbReference type="HAMAP-Rule" id="MF_00252"/>
    </source>
</evidence>
<name>A0A398CUM1_9BACT</name>
<dbReference type="SUPFAM" id="SSF55681">
    <property type="entry name" value="Class II aaRS and biotin synthetases"/>
    <property type="match status" value="1"/>
</dbReference>
<comment type="subunit">
    <text evidence="8">Homodimer.</text>
</comment>
<dbReference type="InterPro" id="IPR044136">
    <property type="entry name" value="Lys-tRNA-ligase_II_N"/>
</dbReference>
<evidence type="ECO:0000256" key="5">
    <source>
        <dbReference type="ARBA" id="ARBA00022840"/>
    </source>
</evidence>
<comment type="catalytic activity">
    <reaction evidence="7 8 9">
        <text>tRNA(Lys) + L-lysine + ATP = L-lysyl-tRNA(Lys) + AMP + diphosphate</text>
        <dbReference type="Rhea" id="RHEA:20792"/>
        <dbReference type="Rhea" id="RHEA-COMP:9696"/>
        <dbReference type="Rhea" id="RHEA-COMP:9697"/>
        <dbReference type="ChEBI" id="CHEBI:30616"/>
        <dbReference type="ChEBI" id="CHEBI:32551"/>
        <dbReference type="ChEBI" id="CHEBI:33019"/>
        <dbReference type="ChEBI" id="CHEBI:78442"/>
        <dbReference type="ChEBI" id="CHEBI:78529"/>
        <dbReference type="ChEBI" id="CHEBI:456215"/>
        <dbReference type="EC" id="6.1.1.6"/>
    </reaction>
</comment>
<dbReference type="NCBIfam" id="TIGR00499">
    <property type="entry name" value="lysS_bact"/>
    <property type="match status" value="1"/>
</dbReference>
<feature type="binding site" evidence="8">
    <location>
        <position position="406"/>
    </location>
    <ligand>
        <name>Mg(2+)</name>
        <dbReference type="ChEBI" id="CHEBI:18420"/>
        <label>2</label>
    </ligand>
</feature>
<keyword evidence="12" id="KW-1185">Reference proteome</keyword>
<evidence type="ECO:0000256" key="9">
    <source>
        <dbReference type="RuleBase" id="RU000336"/>
    </source>
</evidence>
<dbReference type="PANTHER" id="PTHR42918">
    <property type="entry name" value="LYSYL-TRNA SYNTHETASE"/>
    <property type="match status" value="1"/>
</dbReference>
<dbReference type="InterPro" id="IPR004365">
    <property type="entry name" value="NA-bd_OB_tRNA"/>
</dbReference>
<dbReference type="InterPro" id="IPR002313">
    <property type="entry name" value="Lys-tRNA-ligase_II"/>
</dbReference>
<proteinExistence type="inferred from homology"/>
<comment type="cofactor">
    <cofactor evidence="8 9">
        <name>Mg(2+)</name>
        <dbReference type="ChEBI" id="CHEBI:18420"/>
    </cofactor>
    <text evidence="8 9">Binds 3 Mg(2+) ions per subunit.</text>
</comment>
<dbReference type="EC" id="6.1.1.6" evidence="8"/>
<dbReference type="Gene3D" id="3.30.930.10">
    <property type="entry name" value="Bira Bifunctional Protein, Domain 2"/>
    <property type="match status" value="1"/>
</dbReference>
<dbReference type="PRINTS" id="PR00982">
    <property type="entry name" value="TRNASYNTHLYS"/>
</dbReference>
<comment type="caution">
    <text evidence="11">The sequence shown here is derived from an EMBL/GenBank/DDBJ whole genome shotgun (WGS) entry which is preliminary data.</text>
</comment>
<feature type="binding site" evidence="8">
    <location>
        <position position="406"/>
    </location>
    <ligand>
        <name>Mg(2+)</name>
        <dbReference type="ChEBI" id="CHEBI:18420"/>
        <label>1</label>
    </ligand>
</feature>
<dbReference type="CDD" id="cd04322">
    <property type="entry name" value="LysRS_N"/>
    <property type="match status" value="1"/>
</dbReference>
<keyword evidence="3 8" id="KW-0479">Metal-binding</keyword>
<dbReference type="HAMAP" id="MF_00252">
    <property type="entry name" value="Lys_tRNA_synth_class2"/>
    <property type="match status" value="1"/>
</dbReference>
<gene>
    <name evidence="8 11" type="primary">lysS</name>
    <name evidence="11" type="ORF">SMC7_02500</name>
</gene>
<dbReference type="InterPro" id="IPR004364">
    <property type="entry name" value="Aa-tRNA-synt_II"/>
</dbReference>
<dbReference type="PANTHER" id="PTHR42918:SF15">
    <property type="entry name" value="LYSINE--TRNA LIGASE, CHLOROPLASTIC_MITOCHONDRIAL"/>
    <property type="match status" value="1"/>
</dbReference>
<dbReference type="NCBIfam" id="NF001756">
    <property type="entry name" value="PRK00484.1"/>
    <property type="match status" value="1"/>
</dbReference>
<evidence type="ECO:0000313" key="11">
    <source>
        <dbReference type="EMBL" id="RIE06362.1"/>
    </source>
</evidence>
<evidence type="ECO:0000256" key="2">
    <source>
        <dbReference type="ARBA" id="ARBA00022598"/>
    </source>
</evidence>
<dbReference type="Gene3D" id="2.40.50.140">
    <property type="entry name" value="Nucleic acid-binding proteins"/>
    <property type="match status" value="1"/>
</dbReference>
<keyword evidence="5 8" id="KW-0067">ATP-binding</keyword>
<comment type="similarity">
    <text evidence="1 8">Belongs to the class-II aminoacyl-tRNA synthetase family.</text>
</comment>
<feature type="binding site" evidence="8">
    <location>
        <position position="399"/>
    </location>
    <ligand>
        <name>Mg(2+)</name>
        <dbReference type="ChEBI" id="CHEBI:18420"/>
        <label>1</label>
    </ligand>
</feature>
<evidence type="ECO:0000313" key="12">
    <source>
        <dbReference type="Proteomes" id="UP000266328"/>
    </source>
</evidence>
<evidence type="ECO:0000256" key="7">
    <source>
        <dbReference type="ARBA" id="ARBA00048573"/>
    </source>
</evidence>
<keyword evidence="2 8" id="KW-0436">Ligase</keyword>
<keyword evidence="4 8" id="KW-0547">Nucleotide-binding</keyword>
<keyword evidence="8" id="KW-0648">Protein biosynthesis</keyword>
<dbReference type="InterPro" id="IPR012340">
    <property type="entry name" value="NA-bd_OB-fold"/>
</dbReference>
<dbReference type="InterPro" id="IPR045864">
    <property type="entry name" value="aa-tRNA-synth_II/BPL/LPL"/>
</dbReference>
<dbReference type="GO" id="GO:0000049">
    <property type="term" value="F:tRNA binding"/>
    <property type="evidence" value="ECO:0007669"/>
    <property type="project" value="TreeGrafter"/>
</dbReference>
<dbReference type="AlphaFoldDB" id="A0A398CUM1"/>
<keyword evidence="6 8" id="KW-0030">Aminoacyl-tRNA synthetase</keyword>
<dbReference type="PROSITE" id="PS50862">
    <property type="entry name" value="AA_TRNA_LIGASE_II"/>
    <property type="match status" value="1"/>
</dbReference>
<evidence type="ECO:0000256" key="3">
    <source>
        <dbReference type="ARBA" id="ARBA00022723"/>
    </source>
</evidence>
<keyword evidence="8" id="KW-0963">Cytoplasm</keyword>
<reference evidence="11 12" key="1">
    <citation type="submission" date="2018-09" db="EMBL/GenBank/DDBJ databases">
        <title>Discovery and Ecogenomic Context for Candidatus Cryosericales, a Global Caldiserica Order Active in Thawing Permafrost.</title>
        <authorList>
            <person name="Martinez M.A."/>
            <person name="Woodcroft B.J."/>
            <person name="Ignacio Espinoza J.C."/>
            <person name="Zayed A."/>
            <person name="Singleton C.M."/>
            <person name="Boyd J."/>
            <person name="Li Y.-F."/>
            <person name="Purvine S."/>
            <person name="Maughan H."/>
            <person name="Hodgkins S.B."/>
            <person name="Anderson D."/>
            <person name="Sederholm M."/>
            <person name="Temperton B."/>
            <person name="Saleska S.R."/>
            <person name="Tyson G.W."/>
            <person name="Rich V.I."/>
        </authorList>
    </citation>
    <scope>NUCLEOTIDE SEQUENCE [LARGE SCALE GENOMIC DNA]</scope>
    <source>
        <strain evidence="11 12">SMC7</strain>
    </source>
</reference>
<dbReference type="InterPro" id="IPR018149">
    <property type="entry name" value="Lys-tRNA-synth_II_C"/>
</dbReference>
<dbReference type="GO" id="GO:0000287">
    <property type="term" value="F:magnesium ion binding"/>
    <property type="evidence" value="ECO:0007669"/>
    <property type="project" value="UniProtKB-UniRule"/>
</dbReference>
<dbReference type="GO" id="GO:0005524">
    <property type="term" value="F:ATP binding"/>
    <property type="evidence" value="ECO:0007669"/>
    <property type="project" value="UniProtKB-UniRule"/>
</dbReference>
<sequence>MVVLELNEVEQSRKDKIGELREQGIDPFGHSFGDALATAYIAEHFDELGDRTIRARGRVMAVRGHGKACFLVLADMSGRIQLYVRSDDLKEPAYDWFKKYIDSGDIIGVEGTLFVTKTREKTIAVARLWVLSKAIRTLPEKFHGLTDVEIRYRQRYVDLMVNPEVRDAFEKRSRMVSHIRTYLTERGYLEVETPMLQPIAGGATARPFVTHHNALDQDLFLRIAPELYLKRLLVGGFEKVFEINRSFRNEGIDTVHNPEFTMMELYEAYSDLDGMMSLTENLILDLVEKVTSMSQVHMGERLINFTRPFARTTFDEAMQKYAGVSLEELRDDGLARRKIAEFGIHMDKSFEYANVVNEVFDKMVEPNFIDPTFVRDYPVEISPLAKRMAEQPQRVQRFELFAGGIELANAFTELNDPMDQEERFTQQVAAKARGDDESQSMDFDYVRALQYGMPPAGGLGIGIDRLVMLLLGVESIREVILFPQLKRRESQD</sequence>
<dbReference type="EMBL" id="QXIS01000014">
    <property type="protein sequence ID" value="RIE06362.1"/>
    <property type="molecule type" value="Genomic_DNA"/>
</dbReference>
<dbReference type="OrthoDB" id="9802326at2"/>
<dbReference type="GO" id="GO:0004824">
    <property type="term" value="F:lysine-tRNA ligase activity"/>
    <property type="evidence" value="ECO:0007669"/>
    <property type="project" value="UniProtKB-UniRule"/>
</dbReference>
<feature type="domain" description="Aminoacyl-transfer RNA synthetases class-II family profile" evidence="10">
    <location>
        <begin position="172"/>
        <end position="483"/>
    </location>
</feature>
<protein>
    <recommendedName>
        <fullName evidence="8">Lysine--tRNA ligase</fullName>
        <ecNumber evidence="8">6.1.1.6</ecNumber>
    </recommendedName>
    <alternativeName>
        <fullName evidence="8">Lysyl-tRNA synthetase</fullName>
        <shortName evidence="8">LysRS</shortName>
    </alternativeName>
</protein>
<dbReference type="SUPFAM" id="SSF50249">
    <property type="entry name" value="Nucleic acid-binding proteins"/>
    <property type="match status" value="1"/>
</dbReference>
<evidence type="ECO:0000256" key="1">
    <source>
        <dbReference type="ARBA" id="ARBA00008226"/>
    </source>
</evidence>
<dbReference type="Pfam" id="PF01336">
    <property type="entry name" value="tRNA_anti-codon"/>
    <property type="match status" value="1"/>
</dbReference>
<evidence type="ECO:0000259" key="10">
    <source>
        <dbReference type="PROSITE" id="PS50862"/>
    </source>
</evidence>
<dbReference type="GO" id="GO:0005829">
    <property type="term" value="C:cytosol"/>
    <property type="evidence" value="ECO:0007669"/>
    <property type="project" value="TreeGrafter"/>
</dbReference>
<organism evidence="11 12">
    <name type="scientific">Candidatus Cryosericum terrychapinii</name>
    <dbReference type="NCBI Taxonomy" id="2290919"/>
    <lineage>
        <taxon>Bacteria</taxon>
        <taxon>Pseudomonadati</taxon>
        <taxon>Caldisericota/Cryosericota group</taxon>
        <taxon>Candidatus Cryosericota</taxon>
        <taxon>Candidatus Cryosericia</taxon>
        <taxon>Candidatus Cryosericales</taxon>
        <taxon>Candidatus Cryosericaceae</taxon>
        <taxon>Candidatus Cryosericum</taxon>
    </lineage>
</organism>
<comment type="subcellular location">
    <subcellularLocation>
        <location evidence="8">Cytoplasm</location>
    </subcellularLocation>
</comment>
<dbReference type="Proteomes" id="UP000266328">
    <property type="component" value="Unassembled WGS sequence"/>
</dbReference>
<dbReference type="InterPro" id="IPR006195">
    <property type="entry name" value="aa-tRNA-synth_II"/>
</dbReference>
<dbReference type="CDD" id="cd00775">
    <property type="entry name" value="LysRS_core"/>
    <property type="match status" value="1"/>
</dbReference>
<evidence type="ECO:0000256" key="4">
    <source>
        <dbReference type="ARBA" id="ARBA00022741"/>
    </source>
</evidence>
<accession>A0A398CUM1</accession>
<dbReference type="Pfam" id="PF00152">
    <property type="entry name" value="tRNA-synt_2"/>
    <property type="match status" value="1"/>
</dbReference>
<dbReference type="GO" id="GO:0006430">
    <property type="term" value="P:lysyl-tRNA aminoacylation"/>
    <property type="evidence" value="ECO:0007669"/>
    <property type="project" value="UniProtKB-UniRule"/>
</dbReference>
<evidence type="ECO:0000256" key="6">
    <source>
        <dbReference type="ARBA" id="ARBA00023146"/>
    </source>
</evidence>
<keyword evidence="8 9" id="KW-0460">Magnesium</keyword>